<sequence>MSTAYFRRFTWAYEHEETESRRSRRQMLLESRIERLKEHTSSCLSFAMSKLVVALASDPKWRLRSEEGGLILELSLAFDVSVPLESEVVYSYVVLPKSVPVISLGEMALVNAYSPSGAIPFYPCIPAFVGGGDPMSMENGCGNVNDVICGVNSIVSPKPNESVEDYEATTGGAVVTSDVISGEGWLLLIPLWMCL</sequence>
<protein>
    <submittedName>
        <fullName evidence="1">Uncharacterized protein</fullName>
    </submittedName>
</protein>
<name>A0A2I0VRL1_9ASPA</name>
<evidence type="ECO:0000313" key="2">
    <source>
        <dbReference type="Proteomes" id="UP000233837"/>
    </source>
</evidence>
<accession>A0A2I0VRL1</accession>
<gene>
    <name evidence="1" type="ORF">MA16_Dca017371</name>
</gene>
<dbReference type="Proteomes" id="UP000233837">
    <property type="component" value="Unassembled WGS sequence"/>
</dbReference>
<proteinExistence type="predicted"/>
<keyword evidence="2" id="KW-1185">Reference proteome</keyword>
<organism evidence="1 2">
    <name type="scientific">Dendrobium catenatum</name>
    <dbReference type="NCBI Taxonomy" id="906689"/>
    <lineage>
        <taxon>Eukaryota</taxon>
        <taxon>Viridiplantae</taxon>
        <taxon>Streptophyta</taxon>
        <taxon>Embryophyta</taxon>
        <taxon>Tracheophyta</taxon>
        <taxon>Spermatophyta</taxon>
        <taxon>Magnoliopsida</taxon>
        <taxon>Liliopsida</taxon>
        <taxon>Asparagales</taxon>
        <taxon>Orchidaceae</taxon>
        <taxon>Epidendroideae</taxon>
        <taxon>Malaxideae</taxon>
        <taxon>Dendrobiinae</taxon>
        <taxon>Dendrobium</taxon>
    </lineage>
</organism>
<reference evidence="1 2" key="2">
    <citation type="journal article" date="2017" name="Nature">
        <title>The Apostasia genome and the evolution of orchids.</title>
        <authorList>
            <person name="Zhang G.Q."/>
            <person name="Liu K.W."/>
            <person name="Li Z."/>
            <person name="Lohaus R."/>
            <person name="Hsiao Y.Y."/>
            <person name="Niu S.C."/>
            <person name="Wang J.Y."/>
            <person name="Lin Y.C."/>
            <person name="Xu Q."/>
            <person name="Chen L.J."/>
            <person name="Yoshida K."/>
            <person name="Fujiwara S."/>
            <person name="Wang Z.W."/>
            <person name="Zhang Y.Q."/>
            <person name="Mitsuda N."/>
            <person name="Wang M."/>
            <person name="Liu G.H."/>
            <person name="Pecoraro L."/>
            <person name="Huang H.X."/>
            <person name="Xiao X.J."/>
            <person name="Lin M."/>
            <person name="Wu X.Y."/>
            <person name="Wu W.L."/>
            <person name="Chen Y.Y."/>
            <person name="Chang S.B."/>
            <person name="Sakamoto S."/>
            <person name="Ohme-Takagi M."/>
            <person name="Yagi M."/>
            <person name="Zeng S.J."/>
            <person name="Shen C.Y."/>
            <person name="Yeh C.M."/>
            <person name="Luo Y.B."/>
            <person name="Tsai W.C."/>
            <person name="Van de Peer Y."/>
            <person name="Liu Z.J."/>
        </authorList>
    </citation>
    <scope>NUCLEOTIDE SEQUENCE [LARGE SCALE GENOMIC DNA]</scope>
    <source>
        <tissue evidence="1">The whole plant</tissue>
    </source>
</reference>
<evidence type="ECO:0000313" key="1">
    <source>
        <dbReference type="EMBL" id="PKU66050.1"/>
    </source>
</evidence>
<dbReference type="EMBL" id="KZ503302">
    <property type="protein sequence ID" value="PKU66050.1"/>
    <property type="molecule type" value="Genomic_DNA"/>
</dbReference>
<reference evidence="1 2" key="1">
    <citation type="journal article" date="2016" name="Sci. Rep.">
        <title>The Dendrobium catenatum Lindl. genome sequence provides insights into polysaccharide synthase, floral development and adaptive evolution.</title>
        <authorList>
            <person name="Zhang G.Q."/>
            <person name="Xu Q."/>
            <person name="Bian C."/>
            <person name="Tsai W.C."/>
            <person name="Yeh C.M."/>
            <person name="Liu K.W."/>
            <person name="Yoshida K."/>
            <person name="Zhang L.S."/>
            <person name="Chang S.B."/>
            <person name="Chen F."/>
            <person name="Shi Y."/>
            <person name="Su Y.Y."/>
            <person name="Zhang Y.Q."/>
            <person name="Chen L.J."/>
            <person name="Yin Y."/>
            <person name="Lin M."/>
            <person name="Huang H."/>
            <person name="Deng H."/>
            <person name="Wang Z.W."/>
            <person name="Zhu S.L."/>
            <person name="Zhao X."/>
            <person name="Deng C."/>
            <person name="Niu S.C."/>
            <person name="Huang J."/>
            <person name="Wang M."/>
            <person name="Liu G.H."/>
            <person name="Yang H.J."/>
            <person name="Xiao X.J."/>
            <person name="Hsiao Y.Y."/>
            <person name="Wu W.L."/>
            <person name="Chen Y.Y."/>
            <person name="Mitsuda N."/>
            <person name="Ohme-Takagi M."/>
            <person name="Luo Y.B."/>
            <person name="Van de Peer Y."/>
            <person name="Liu Z.J."/>
        </authorList>
    </citation>
    <scope>NUCLEOTIDE SEQUENCE [LARGE SCALE GENOMIC DNA]</scope>
    <source>
        <tissue evidence="1">The whole plant</tissue>
    </source>
</reference>
<dbReference type="AlphaFoldDB" id="A0A2I0VRL1"/>